<evidence type="ECO:0000313" key="2">
    <source>
        <dbReference type="Proteomes" id="UP001220256"/>
    </source>
</evidence>
<sequence>MMVYDKKPFDYDNIIQYAIATLNSLPQLPLGIGSVSNTVFIDLANILALDKAMIRRELEVNSKFKTGFSIFVAQLFAIVGNYSSYLSNVTLDPSSRQLIHCCYWPVSPTGEASPELLEKEVQDASVDYCIIINLLR</sequence>
<comment type="caution">
    <text evidence="1">The sequence shown here is derived from an EMBL/GenBank/DDBJ whole genome shotgun (WGS) entry which is preliminary data.</text>
</comment>
<organism evidence="1 2">
    <name type="scientific">Penicillium chrysogenum</name>
    <name type="common">Penicillium notatum</name>
    <dbReference type="NCBI Taxonomy" id="5076"/>
    <lineage>
        <taxon>Eukaryota</taxon>
        <taxon>Fungi</taxon>
        <taxon>Dikarya</taxon>
        <taxon>Ascomycota</taxon>
        <taxon>Pezizomycotina</taxon>
        <taxon>Eurotiomycetes</taxon>
        <taxon>Eurotiomycetidae</taxon>
        <taxon>Eurotiales</taxon>
        <taxon>Aspergillaceae</taxon>
        <taxon>Penicillium</taxon>
        <taxon>Penicillium chrysogenum species complex</taxon>
    </lineage>
</organism>
<dbReference type="EMBL" id="JAPVEB010000004">
    <property type="protein sequence ID" value="KAJ5264518.1"/>
    <property type="molecule type" value="Genomic_DNA"/>
</dbReference>
<name>A0ABQ8WDR9_PENCH</name>
<keyword evidence="2" id="KW-1185">Reference proteome</keyword>
<accession>A0ABQ8WDR9</accession>
<reference evidence="1 2" key="1">
    <citation type="journal article" date="2023" name="IMA Fungus">
        <title>Comparative genomic study of the Penicillium genus elucidates a diverse pangenome and 15 lateral gene transfer events.</title>
        <authorList>
            <person name="Petersen C."/>
            <person name="Sorensen T."/>
            <person name="Nielsen M.R."/>
            <person name="Sondergaard T.E."/>
            <person name="Sorensen J.L."/>
            <person name="Fitzpatrick D.A."/>
            <person name="Frisvad J.C."/>
            <person name="Nielsen K.L."/>
        </authorList>
    </citation>
    <scope>NUCLEOTIDE SEQUENCE [LARGE SCALE GENOMIC DNA]</scope>
    <source>
        <strain evidence="1 2">IBT 3361</strain>
    </source>
</reference>
<evidence type="ECO:0000313" key="1">
    <source>
        <dbReference type="EMBL" id="KAJ5264518.1"/>
    </source>
</evidence>
<protein>
    <submittedName>
        <fullName evidence="1">Uncharacterized protein</fullName>
    </submittedName>
</protein>
<dbReference type="Proteomes" id="UP001220256">
    <property type="component" value="Unassembled WGS sequence"/>
</dbReference>
<proteinExistence type="predicted"/>
<gene>
    <name evidence="1" type="ORF">N7505_007311</name>
</gene>